<comment type="subcellular location">
    <subcellularLocation>
        <location evidence="1">Membrane</location>
        <topology evidence="1">Multi-pass membrane protein</topology>
    </subcellularLocation>
</comment>
<keyword evidence="7" id="KW-1185">Reference proteome</keyword>
<dbReference type="InterPro" id="IPR045863">
    <property type="entry name" value="CorA_TM1_TM2"/>
</dbReference>
<proteinExistence type="predicted"/>
<evidence type="ECO:0000256" key="3">
    <source>
        <dbReference type="ARBA" id="ARBA00022989"/>
    </source>
</evidence>
<comment type="caution">
    <text evidence="6">The sequence shown here is derived from an EMBL/GenBank/DDBJ whole genome shotgun (WGS) entry which is preliminary data.</text>
</comment>
<evidence type="ECO:0000256" key="2">
    <source>
        <dbReference type="ARBA" id="ARBA00022692"/>
    </source>
</evidence>
<feature type="transmembrane region" description="Helical" evidence="5">
    <location>
        <begin position="524"/>
        <end position="544"/>
    </location>
</feature>
<reference evidence="6 7" key="1">
    <citation type="submission" date="2018-06" db="EMBL/GenBank/DDBJ databases">
        <title>Fusarium incarnatum-equiseti species complex species 28.</title>
        <authorList>
            <person name="Gardiner D.M."/>
        </authorList>
    </citation>
    <scope>NUCLEOTIDE SEQUENCE [LARGE SCALE GENOMIC DNA]</scope>
    <source>
        <strain evidence="6 7">FIESC_28</strain>
    </source>
</reference>
<sequence>MRLTDCQLGDAYQDDVRHEVIQKLKDNDDCWESDDVGGRYLEHVKNLIPMWPQLELLADFMGVGTIPTRWQIFPGEIDLLDTKRYTYVQNGITDKRETQRQRSQRVNVTLLQYHDGEVTDSDPILNAESLLRKAESVKASNIAAHFNLFVVEDLSSEVIEILGSTFGIDPRFFRAHIIDYAWNNVRDRWREPPILDLDARKRDWFQLRLIRSRYFSDQEEFDDAKKEIDQWNVFRRMDADNNEIFWDKDVRTQPKRVVNGRVGHIRSRMAFWRQSSIGVILLDPTLRAGYPLWRGYASWYPFPEFPSDRGLREDLSHIPPSLRRPKPGEANDRPEDLQASLFNDFIFWAQHTPVCQSSGESSPCRKPFEAMLRLFCAEWLIFTDFINTRLNQIDWGIGNPGFFPDSDSREQSLQKLHFWRRWTFQSIDTFKRNMRQVENFQKQRKSSETDMTFKEDFESILSYLNSAEQRVTNLGAVVNSAIGLEDARNTSKLTVLASSFVPPSLLAAILSMNTEPLSGIYDALFWWAVLSVAGIVTLFALYYVTTRGRLGQWKGQVRQMAHEGRLHWAAIVNECRELAKRRKEADRPGTA</sequence>
<dbReference type="GO" id="GO:0046873">
    <property type="term" value="F:metal ion transmembrane transporter activity"/>
    <property type="evidence" value="ECO:0007669"/>
    <property type="project" value="InterPro"/>
</dbReference>
<dbReference type="SUPFAM" id="SSF144083">
    <property type="entry name" value="Magnesium transport protein CorA, transmembrane region"/>
    <property type="match status" value="1"/>
</dbReference>
<keyword evidence="3 5" id="KW-1133">Transmembrane helix</keyword>
<evidence type="ECO:0000256" key="1">
    <source>
        <dbReference type="ARBA" id="ARBA00004141"/>
    </source>
</evidence>
<dbReference type="Proteomes" id="UP000253153">
    <property type="component" value="Unassembled WGS sequence"/>
</dbReference>
<evidence type="ECO:0000313" key="7">
    <source>
        <dbReference type="Proteomes" id="UP000253153"/>
    </source>
</evidence>
<dbReference type="GO" id="GO:0016020">
    <property type="term" value="C:membrane"/>
    <property type="evidence" value="ECO:0007669"/>
    <property type="project" value="UniProtKB-SubCell"/>
</dbReference>
<accession>A0A366S6D8</accession>
<dbReference type="AlphaFoldDB" id="A0A366S6D8"/>
<gene>
    <name evidence="6" type="ORF">FIESC28_02315</name>
</gene>
<dbReference type="OrthoDB" id="5049631at2759"/>
<dbReference type="Pfam" id="PF01544">
    <property type="entry name" value="CorA"/>
    <property type="match status" value="1"/>
</dbReference>
<evidence type="ECO:0000313" key="6">
    <source>
        <dbReference type="EMBL" id="RBR24897.1"/>
    </source>
</evidence>
<organism evidence="6 7">
    <name type="scientific">Fusarium coffeatum</name>
    <dbReference type="NCBI Taxonomy" id="231269"/>
    <lineage>
        <taxon>Eukaryota</taxon>
        <taxon>Fungi</taxon>
        <taxon>Dikarya</taxon>
        <taxon>Ascomycota</taxon>
        <taxon>Pezizomycotina</taxon>
        <taxon>Sordariomycetes</taxon>
        <taxon>Hypocreomycetidae</taxon>
        <taxon>Hypocreales</taxon>
        <taxon>Nectriaceae</taxon>
        <taxon>Fusarium</taxon>
        <taxon>Fusarium incarnatum-equiseti species complex</taxon>
    </lineage>
</organism>
<dbReference type="EMBL" id="QKXC01000048">
    <property type="protein sequence ID" value="RBR24897.1"/>
    <property type="molecule type" value="Genomic_DNA"/>
</dbReference>
<dbReference type="RefSeq" id="XP_031019488.1">
    <property type="nucleotide sequence ID" value="XM_031156465.1"/>
</dbReference>
<keyword evidence="4 5" id="KW-0472">Membrane</keyword>
<evidence type="ECO:0000256" key="5">
    <source>
        <dbReference type="SAM" id="Phobius"/>
    </source>
</evidence>
<protein>
    <submittedName>
        <fullName evidence="6">Uncharacterized protein</fullName>
    </submittedName>
</protein>
<keyword evidence="2 5" id="KW-0812">Transmembrane</keyword>
<dbReference type="GeneID" id="41991761"/>
<dbReference type="InterPro" id="IPR002523">
    <property type="entry name" value="MgTranspt_CorA/ZnTranspt_ZntB"/>
</dbReference>
<evidence type="ECO:0000256" key="4">
    <source>
        <dbReference type="ARBA" id="ARBA00023136"/>
    </source>
</evidence>
<name>A0A366S6D8_9HYPO</name>
<dbReference type="Gene3D" id="1.20.58.340">
    <property type="entry name" value="Magnesium transport protein CorA, transmembrane region"/>
    <property type="match status" value="1"/>
</dbReference>